<evidence type="ECO:0000259" key="4">
    <source>
        <dbReference type="PROSITE" id="PS50987"/>
    </source>
</evidence>
<gene>
    <name evidence="5" type="ORF">FC87_GL001075</name>
</gene>
<dbReference type="RefSeq" id="WP_054691055.1">
    <property type="nucleotide sequence ID" value="NZ_AYZI01000007.1"/>
</dbReference>
<dbReference type="InterPro" id="IPR036390">
    <property type="entry name" value="WH_DNA-bd_sf"/>
</dbReference>
<sequence length="111" mass="12733">MILIDSQAIIETSAIFKLLGNETRLNILLLLEKQPQTVSELVSALHLKQSNVSHQLAQLKHHQLIASTRRGKNLLYSLRDPHVITMIETTYEHSAHVIRHEGHPYPFRDQP</sequence>
<dbReference type="SUPFAM" id="SSF46785">
    <property type="entry name" value="Winged helix' DNA-binding domain"/>
    <property type="match status" value="1"/>
</dbReference>
<dbReference type="STRING" id="1423745.GCA_001311215_01895"/>
<dbReference type="AlphaFoldDB" id="A0A0R2CHF9"/>
<keyword evidence="2" id="KW-0238">DNA-binding</keyword>
<dbReference type="EMBL" id="AYZI01000007">
    <property type="protein sequence ID" value="KRM91149.1"/>
    <property type="molecule type" value="Genomic_DNA"/>
</dbReference>
<feature type="domain" description="HTH arsR-type" evidence="4">
    <location>
        <begin position="4"/>
        <end position="98"/>
    </location>
</feature>
<dbReference type="InterPro" id="IPR001845">
    <property type="entry name" value="HTH_ArsR_DNA-bd_dom"/>
</dbReference>
<accession>A0A0R2CHF9</accession>
<dbReference type="PATRIC" id="fig|1423745.4.peg.1139"/>
<protein>
    <recommendedName>
        <fullName evidence="4">HTH arsR-type domain-containing protein</fullName>
    </recommendedName>
</protein>
<keyword evidence="1" id="KW-0805">Transcription regulation</keyword>
<dbReference type="GO" id="GO:0003677">
    <property type="term" value="F:DNA binding"/>
    <property type="evidence" value="ECO:0007669"/>
    <property type="project" value="UniProtKB-KW"/>
</dbReference>
<dbReference type="GO" id="GO:0003700">
    <property type="term" value="F:DNA-binding transcription factor activity"/>
    <property type="evidence" value="ECO:0007669"/>
    <property type="project" value="InterPro"/>
</dbReference>
<name>A0A0R2CHF9_9LACO</name>
<comment type="caution">
    <text evidence="5">The sequence shown here is derived from an EMBL/GenBank/DDBJ whole genome shotgun (WGS) entry which is preliminary data.</text>
</comment>
<dbReference type="InterPro" id="IPR036388">
    <property type="entry name" value="WH-like_DNA-bd_sf"/>
</dbReference>
<evidence type="ECO:0000313" key="6">
    <source>
        <dbReference type="Proteomes" id="UP000051586"/>
    </source>
</evidence>
<proteinExistence type="predicted"/>
<dbReference type="PANTHER" id="PTHR43132">
    <property type="entry name" value="ARSENICAL RESISTANCE OPERON REPRESSOR ARSR-RELATED"/>
    <property type="match status" value="1"/>
</dbReference>
<dbReference type="PANTHER" id="PTHR43132:SF2">
    <property type="entry name" value="ARSENICAL RESISTANCE OPERON REPRESSOR ARSR-RELATED"/>
    <property type="match status" value="1"/>
</dbReference>
<evidence type="ECO:0000256" key="1">
    <source>
        <dbReference type="ARBA" id="ARBA00023015"/>
    </source>
</evidence>
<organism evidence="5 6">
    <name type="scientific">Fructilactobacillus florum DSM 22689 = JCM 16035</name>
    <dbReference type="NCBI Taxonomy" id="1423745"/>
    <lineage>
        <taxon>Bacteria</taxon>
        <taxon>Bacillati</taxon>
        <taxon>Bacillota</taxon>
        <taxon>Bacilli</taxon>
        <taxon>Lactobacillales</taxon>
        <taxon>Lactobacillaceae</taxon>
        <taxon>Fructilactobacillus</taxon>
    </lineage>
</organism>
<dbReference type="SMART" id="SM00418">
    <property type="entry name" value="HTH_ARSR"/>
    <property type="match status" value="1"/>
</dbReference>
<reference evidence="5 6" key="1">
    <citation type="journal article" date="2015" name="Genome Announc.">
        <title>Expanding the biotechnology potential of lactobacilli through comparative genomics of 213 strains and associated genera.</title>
        <authorList>
            <person name="Sun Z."/>
            <person name="Harris H.M."/>
            <person name="McCann A."/>
            <person name="Guo C."/>
            <person name="Argimon S."/>
            <person name="Zhang W."/>
            <person name="Yang X."/>
            <person name="Jeffery I.B."/>
            <person name="Cooney J.C."/>
            <person name="Kagawa T.F."/>
            <person name="Liu W."/>
            <person name="Song Y."/>
            <person name="Salvetti E."/>
            <person name="Wrobel A."/>
            <person name="Rasinkangas P."/>
            <person name="Parkhill J."/>
            <person name="Rea M.C."/>
            <person name="O'Sullivan O."/>
            <person name="Ritari J."/>
            <person name="Douillard F.P."/>
            <person name="Paul Ross R."/>
            <person name="Yang R."/>
            <person name="Briner A.E."/>
            <person name="Felis G.E."/>
            <person name="de Vos W.M."/>
            <person name="Barrangou R."/>
            <person name="Klaenhammer T.R."/>
            <person name="Caufield P.W."/>
            <person name="Cui Y."/>
            <person name="Zhang H."/>
            <person name="O'Toole P.W."/>
        </authorList>
    </citation>
    <scope>NUCLEOTIDE SEQUENCE [LARGE SCALE GENOMIC DNA]</scope>
    <source>
        <strain evidence="5 6">DSM 22689</strain>
    </source>
</reference>
<dbReference type="Pfam" id="PF01022">
    <property type="entry name" value="HTH_5"/>
    <property type="match status" value="1"/>
</dbReference>
<evidence type="ECO:0000313" key="5">
    <source>
        <dbReference type="EMBL" id="KRM91149.1"/>
    </source>
</evidence>
<evidence type="ECO:0000256" key="2">
    <source>
        <dbReference type="ARBA" id="ARBA00023125"/>
    </source>
</evidence>
<dbReference type="PRINTS" id="PR00778">
    <property type="entry name" value="HTHARSR"/>
</dbReference>
<dbReference type="InterPro" id="IPR051011">
    <property type="entry name" value="Metal_resp_trans_reg"/>
</dbReference>
<dbReference type="Proteomes" id="UP000051586">
    <property type="component" value="Unassembled WGS sequence"/>
</dbReference>
<dbReference type="Gene3D" id="1.10.10.10">
    <property type="entry name" value="Winged helix-like DNA-binding domain superfamily/Winged helix DNA-binding domain"/>
    <property type="match status" value="1"/>
</dbReference>
<evidence type="ECO:0000256" key="3">
    <source>
        <dbReference type="ARBA" id="ARBA00023163"/>
    </source>
</evidence>
<dbReference type="InterPro" id="IPR011991">
    <property type="entry name" value="ArsR-like_HTH"/>
</dbReference>
<dbReference type="CDD" id="cd00090">
    <property type="entry name" value="HTH_ARSR"/>
    <property type="match status" value="1"/>
</dbReference>
<keyword evidence="3" id="KW-0804">Transcription</keyword>
<dbReference type="NCBIfam" id="NF033788">
    <property type="entry name" value="HTH_metalloreg"/>
    <property type="match status" value="1"/>
</dbReference>
<dbReference type="PROSITE" id="PS50987">
    <property type="entry name" value="HTH_ARSR_2"/>
    <property type="match status" value="1"/>
</dbReference>